<accession>A0A6J2X992</accession>
<proteinExistence type="predicted"/>
<keyword evidence="1" id="KW-0812">Transmembrane</keyword>
<dbReference type="GeneID" id="115876192"/>
<dbReference type="Proteomes" id="UP000504635">
    <property type="component" value="Unplaced"/>
</dbReference>
<dbReference type="OrthoDB" id="6362496at2759"/>
<feature type="transmembrane region" description="Helical" evidence="1">
    <location>
        <begin position="232"/>
        <end position="255"/>
    </location>
</feature>
<evidence type="ECO:0000313" key="2">
    <source>
        <dbReference type="Proteomes" id="UP000504635"/>
    </source>
</evidence>
<keyword evidence="1" id="KW-1133">Transmembrane helix</keyword>
<reference evidence="3 4" key="1">
    <citation type="submission" date="2025-04" db="UniProtKB">
        <authorList>
            <consortium name="RefSeq"/>
        </authorList>
    </citation>
    <scope>IDENTIFICATION</scope>
    <source>
        <tissue evidence="3 4">Gonads</tissue>
    </source>
</reference>
<name>A0A6J2X992_SITOR</name>
<protein>
    <submittedName>
        <fullName evidence="3 4">Uncharacterized protein LOC115876192</fullName>
    </submittedName>
</protein>
<organism evidence="2 4">
    <name type="scientific">Sitophilus oryzae</name>
    <name type="common">Rice weevil</name>
    <name type="synonym">Curculio oryzae</name>
    <dbReference type="NCBI Taxonomy" id="7048"/>
    <lineage>
        <taxon>Eukaryota</taxon>
        <taxon>Metazoa</taxon>
        <taxon>Ecdysozoa</taxon>
        <taxon>Arthropoda</taxon>
        <taxon>Hexapoda</taxon>
        <taxon>Insecta</taxon>
        <taxon>Pterygota</taxon>
        <taxon>Neoptera</taxon>
        <taxon>Endopterygota</taxon>
        <taxon>Coleoptera</taxon>
        <taxon>Polyphaga</taxon>
        <taxon>Cucujiformia</taxon>
        <taxon>Curculionidae</taxon>
        <taxon>Dryophthorinae</taxon>
        <taxon>Sitophilus</taxon>
    </lineage>
</organism>
<gene>
    <name evidence="3 4" type="primary">LOC115876192</name>
</gene>
<dbReference type="AlphaFoldDB" id="A0A6J2X992"/>
<sequence>MTKITECLANSSDDCDDLMMKNFSKRMLKTQMFIGNFVEKRFVEPLNSYRDVVKIDADETDFIENVLAVKKKVKQELRANVLKNPVWVGITDPSMIGAPVGYNLWVILPVEVFGTYWFKVKTVEFLQNEVRLKLEVVRSLKSEKSYSEAVVNKETIDLKSYLENIPQVLKNNFLQFCNNHVTVSNVKETITFIFVLLGTLLAGGINLIHYLMEYFLKLLREISSLIKVSTPIFITFINLIGKTVYGLYALIASLWHGRRTQQPIYNAYYSVDPNSIAFQNSYGRSNYLNNNRAYRALPYGSARITPLDD</sequence>
<evidence type="ECO:0000313" key="4">
    <source>
        <dbReference type="RefSeq" id="XP_030747751.1"/>
    </source>
</evidence>
<keyword evidence="2" id="KW-1185">Reference proteome</keyword>
<dbReference type="KEGG" id="soy:115876192"/>
<dbReference type="RefSeq" id="XP_030747750.1">
    <property type="nucleotide sequence ID" value="XM_030891890.1"/>
</dbReference>
<keyword evidence="1" id="KW-0472">Membrane</keyword>
<evidence type="ECO:0000313" key="3">
    <source>
        <dbReference type="RefSeq" id="XP_030747750.1"/>
    </source>
</evidence>
<feature type="transmembrane region" description="Helical" evidence="1">
    <location>
        <begin position="190"/>
        <end position="212"/>
    </location>
</feature>
<evidence type="ECO:0000256" key="1">
    <source>
        <dbReference type="SAM" id="Phobius"/>
    </source>
</evidence>
<dbReference type="RefSeq" id="XP_030747751.1">
    <property type="nucleotide sequence ID" value="XM_030891891.1"/>
</dbReference>